<dbReference type="SUPFAM" id="SSF49879">
    <property type="entry name" value="SMAD/FHA domain"/>
    <property type="match status" value="1"/>
</dbReference>
<evidence type="ECO:0000256" key="1">
    <source>
        <dbReference type="SAM" id="MobiDB-lite"/>
    </source>
</evidence>
<name>A0A6S6TU27_9GAMM</name>
<dbReference type="Pfam" id="PF16697">
    <property type="entry name" value="Yop-YscD_cpl"/>
    <property type="match status" value="1"/>
</dbReference>
<dbReference type="Pfam" id="PF21934">
    <property type="entry name" value="Yop-YscD_ppl_3rd"/>
    <property type="match status" value="1"/>
</dbReference>
<dbReference type="NCBIfam" id="TIGR02500">
    <property type="entry name" value="type_III_yscD"/>
    <property type="match status" value="1"/>
</dbReference>
<evidence type="ECO:0000259" key="3">
    <source>
        <dbReference type="Pfam" id="PF16697"/>
    </source>
</evidence>
<evidence type="ECO:0000256" key="2">
    <source>
        <dbReference type="SAM" id="Phobius"/>
    </source>
</evidence>
<dbReference type="InterPro" id="IPR012843">
    <property type="entry name" value="YscD"/>
</dbReference>
<organism evidence="6">
    <name type="scientific">uncultured Thiotrichaceae bacterium</name>
    <dbReference type="NCBI Taxonomy" id="298394"/>
    <lineage>
        <taxon>Bacteria</taxon>
        <taxon>Pseudomonadati</taxon>
        <taxon>Pseudomonadota</taxon>
        <taxon>Gammaproteobacteria</taxon>
        <taxon>Thiotrichales</taxon>
        <taxon>Thiotrichaceae</taxon>
        <taxon>environmental samples</taxon>
    </lineage>
</organism>
<protein>
    <submittedName>
        <fullName evidence="6">EscD/YscD/HrpQ family type III secretion system inner membrane ring protein</fullName>
    </submittedName>
</protein>
<dbReference type="CDD" id="cd00060">
    <property type="entry name" value="FHA"/>
    <property type="match status" value="1"/>
</dbReference>
<evidence type="ECO:0000259" key="5">
    <source>
        <dbReference type="Pfam" id="PF23893"/>
    </source>
</evidence>
<feature type="compositionally biased region" description="Polar residues" evidence="1">
    <location>
        <begin position="129"/>
        <end position="145"/>
    </location>
</feature>
<sequence>MITQQTPFLLKVLSGSNSGAIVRLKVGEVTLGRSMSSDIILHDESIADTHLQLKVSEDSIIMTILTHPVSVDHEQIEADEIVLKPFQVVTLGNVEFFIADLHKDKRKAGDHAAKEEPTESPVVSAAMASGQQQTSGASEVATSSPPYIKKKGGGKMYLFLGLGALLIANFLYFLPQLVGFAETMGFKESPQARAESILAGLETDNLTVERNAEGAAVVSGYVDTMGEKREIMTQMNRAGDQINYRIWANEELVNSAQQVAHALGQTEVSFKGLGKGRLSAHGYVSSGEDWNQIKANIMDDVSGIQAIEDEDMQTLAKRKQALEQFIEKKGLFSRIRVTIAEKRIKVDGELTQNELSRWGDLYPEFLELYGAGPAIVDNLYDARDRIKLVIRSVSVGDTPFLVAKDGNRYMEGSSLGNNYFIKKIAPDHVLLSNSGVEIPIYYGAEEK</sequence>
<accession>A0A6S6TU27</accession>
<feature type="compositionally biased region" description="Basic and acidic residues" evidence="1">
    <location>
        <begin position="108"/>
        <end position="117"/>
    </location>
</feature>
<dbReference type="Gene3D" id="2.60.200.20">
    <property type="match status" value="1"/>
</dbReference>
<keyword evidence="2" id="KW-1133">Transmembrane helix</keyword>
<feature type="domain" description="YscD-like Bon-like" evidence="4">
    <location>
        <begin position="318"/>
        <end position="378"/>
    </location>
</feature>
<gene>
    <name evidence="6" type="ORF">HELGO_WM24396</name>
</gene>
<dbReference type="InterPro" id="IPR032030">
    <property type="entry name" value="YscD_cytoplasmic_dom"/>
</dbReference>
<evidence type="ECO:0000313" key="6">
    <source>
        <dbReference type="EMBL" id="CAA6824242.1"/>
    </source>
</evidence>
<dbReference type="Pfam" id="PF23893">
    <property type="entry name" value="Y4YQ_C"/>
    <property type="match status" value="1"/>
</dbReference>
<dbReference type="AlphaFoldDB" id="A0A6S6TU27"/>
<evidence type="ECO:0000259" key="4">
    <source>
        <dbReference type="Pfam" id="PF21934"/>
    </source>
</evidence>
<proteinExistence type="predicted"/>
<reference evidence="6" key="1">
    <citation type="submission" date="2020-01" db="EMBL/GenBank/DDBJ databases">
        <authorList>
            <person name="Meier V. D."/>
            <person name="Meier V D."/>
        </authorList>
    </citation>
    <scope>NUCLEOTIDE SEQUENCE</scope>
    <source>
        <strain evidence="6">HLG_WM_MAG_08</strain>
    </source>
</reference>
<feature type="transmembrane region" description="Helical" evidence="2">
    <location>
        <begin position="156"/>
        <end position="174"/>
    </location>
</feature>
<feature type="domain" description="YscD/Y4YQ C-terminal" evidence="5">
    <location>
        <begin position="388"/>
        <end position="437"/>
    </location>
</feature>
<keyword evidence="2" id="KW-0472">Membrane</keyword>
<dbReference type="InterPro" id="IPR053946">
    <property type="entry name" value="YscD_ppl_3rd"/>
</dbReference>
<dbReference type="EMBL" id="CACVAV010000378">
    <property type="protein sequence ID" value="CAA6824242.1"/>
    <property type="molecule type" value="Genomic_DNA"/>
</dbReference>
<dbReference type="InterPro" id="IPR057770">
    <property type="entry name" value="YscD/Y4YQ_C"/>
</dbReference>
<dbReference type="InterPro" id="IPR008984">
    <property type="entry name" value="SMAD_FHA_dom_sf"/>
</dbReference>
<keyword evidence="2" id="KW-0812">Transmembrane</keyword>
<feature type="domain" description="YscD cytoplasmic" evidence="3">
    <location>
        <begin position="11"/>
        <end position="100"/>
    </location>
</feature>
<feature type="region of interest" description="Disordered" evidence="1">
    <location>
        <begin position="108"/>
        <end position="145"/>
    </location>
</feature>